<evidence type="ECO:0000256" key="1">
    <source>
        <dbReference type="SAM" id="MobiDB-lite"/>
    </source>
</evidence>
<evidence type="ECO:0000259" key="3">
    <source>
        <dbReference type="Pfam" id="PF11827"/>
    </source>
</evidence>
<organism evidence="4 5">
    <name type="scientific">Solitalea longa</name>
    <dbReference type="NCBI Taxonomy" id="2079460"/>
    <lineage>
        <taxon>Bacteria</taxon>
        <taxon>Pseudomonadati</taxon>
        <taxon>Bacteroidota</taxon>
        <taxon>Sphingobacteriia</taxon>
        <taxon>Sphingobacteriales</taxon>
        <taxon>Sphingobacteriaceae</taxon>
        <taxon>Solitalea</taxon>
    </lineage>
</organism>
<keyword evidence="5" id="KW-1185">Reference proteome</keyword>
<accession>A0A2S4ZYD0</accession>
<evidence type="ECO:0000313" key="5">
    <source>
        <dbReference type="Proteomes" id="UP000236893"/>
    </source>
</evidence>
<proteinExistence type="predicted"/>
<feature type="region of interest" description="Disordered" evidence="1">
    <location>
        <begin position="26"/>
        <end position="45"/>
    </location>
</feature>
<dbReference type="PROSITE" id="PS51257">
    <property type="entry name" value="PROKAR_LIPOPROTEIN"/>
    <property type="match status" value="1"/>
</dbReference>
<evidence type="ECO:0000313" key="4">
    <source>
        <dbReference type="EMBL" id="POY35368.1"/>
    </source>
</evidence>
<name>A0A2S4ZYD0_9SPHI</name>
<reference evidence="4 5" key="1">
    <citation type="submission" date="2018-01" db="EMBL/GenBank/DDBJ databases">
        <authorList>
            <person name="Gaut B.S."/>
            <person name="Morton B.R."/>
            <person name="Clegg M.T."/>
            <person name="Duvall M.R."/>
        </authorList>
    </citation>
    <scope>NUCLEOTIDE SEQUENCE [LARGE SCALE GENOMIC DNA]</scope>
    <source>
        <strain evidence="4 5">HR-AV</strain>
    </source>
</reference>
<dbReference type="AlphaFoldDB" id="A0A2S4ZYD0"/>
<keyword evidence="2" id="KW-0732">Signal</keyword>
<dbReference type="RefSeq" id="WP_103789973.1">
    <property type="nucleotide sequence ID" value="NZ_PQVF01000011.1"/>
</dbReference>
<dbReference type="OrthoDB" id="5513217at2"/>
<sequence length="184" mass="19911">MKIKFYIATALVAGVLAACNGQSKKAEAHDHSSHEGHDHEAEAAQTSTANPVLNNEALNNVYAHYIHLKNNLVASNEAEAKTAAQAVKTALDALKDPEATKAAETSASAADLKTLRASFDALTKQVERLIKKTGVKSGEIYVEFCPMANNDKGGYWLSNNKEIQNPYYGDQMMKCGSVKETLKQ</sequence>
<feature type="compositionally biased region" description="Basic and acidic residues" evidence="1">
    <location>
        <begin position="26"/>
        <end position="42"/>
    </location>
</feature>
<feature type="domain" description="DUF3347" evidence="3">
    <location>
        <begin position="61"/>
        <end position="137"/>
    </location>
</feature>
<evidence type="ECO:0000256" key="2">
    <source>
        <dbReference type="SAM" id="SignalP"/>
    </source>
</evidence>
<dbReference type="InterPro" id="IPR021782">
    <property type="entry name" value="DUF3347"/>
</dbReference>
<feature type="chain" id="PRO_5015604737" description="DUF3347 domain-containing protein" evidence="2">
    <location>
        <begin position="18"/>
        <end position="184"/>
    </location>
</feature>
<dbReference type="Pfam" id="PF11827">
    <property type="entry name" value="DUF3347"/>
    <property type="match status" value="1"/>
</dbReference>
<dbReference type="EMBL" id="PQVF01000011">
    <property type="protein sequence ID" value="POY35368.1"/>
    <property type="molecule type" value="Genomic_DNA"/>
</dbReference>
<comment type="caution">
    <text evidence="4">The sequence shown here is derived from an EMBL/GenBank/DDBJ whole genome shotgun (WGS) entry which is preliminary data.</text>
</comment>
<protein>
    <recommendedName>
        <fullName evidence="3">DUF3347 domain-containing protein</fullName>
    </recommendedName>
</protein>
<gene>
    <name evidence="4" type="ORF">C3K47_14990</name>
</gene>
<feature type="signal peptide" evidence="2">
    <location>
        <begin position="1"/>
        <end position="17"/>
    </location>
</feature>
<dbReference type="Proteomes" id="UP000236893">
    <property type="component" value="Unassembled WGS sequence"/>
</dbReference>